<name>A0A9P6W2B9_MAUEX</name>
<keyword evidence="7" id="KW-1185">Reference proteome</keyword>
<feature type="transmembrane region" description="Helical" evidence="5">
    <location>
        <begin position="12"/>
        <end position="32"/>
    </location>
</feature>
<dbReference type="PANTHER" id="PTHR28128">
    <property type="entry name" value="GOLGI APPARATUS MEMBRANE PROTEIN TVP15"/>
    <property type="match status" value="1"/>
</dbReference>
<dbReference type="OrthoDB" id="423534at2759"/>
<dbReference type="GO" id="GO:0016192">
    <property type="term" value="P:vesicle-mediated transport"/>
    <property type="evidence" value="ECO:0007669"/>
    <property type="project" value="TreeGrafter"/>
</dbReference>
<dbReference type="EMBL" id="PUHR01000153">
    <property type="protein sequence ID" value="KAG0661943.1"/>
    <property type="molecule type" value="Genomic_DNA"/>
</dbReference>
<comment type="caution">
    <text evidence="6">The sequence shown here is derived from an EMBL/GenBank/DDBJ whole genome shotgun (WGS) entry which is preliminary data.</text>
</comment>
<organism evidence="6 7">
    <name type="scientific">Maudiozyma exigua</name>
    <name type="common">Yeast</name>
    <name type="synonym">Kazachstania exigua</name>
    <dbReference type="NCBI Taxonomy" id="34358"/>
    <lineage>
        <taxon>Eukaryota</taxon>
        <taxon>Fungi</taxon>
        <taxon>Dikarya</taxon>
        <taxon>Ascomycota</taxon>
        <taxon>Saccharomycotina</taxon>
        <taxon>Saccharomycetes</taxon>
        <taxon>Saccharomycetales</taxon>
        <taxon>Saccharomycetaceae</taxon>
        <taxon>Maudiozyma</taxon>
    </lineage>
</organism>
<dbReference type="GO" id="GO:0000139">
    <property type="term" value="C:Golgi membrane"/>
    <property type="evidence" value="ECO:0007669"/>
    <property type="project" value="TreeGrafter"/>
</dbReference>
<feature type="transmembrane region" description="Helical" evidence="5">
    <location>
        <begin position="98"/>
        <end position="117"/>
    </location>
</feature>
<feature type="transmembrane region" description="Helical" evidence="5">
    <location>
        <begin position="69"/>
        <end position="92"/>
    </location>
</feature>
<dbReference type="PANTHER" id="PTHR28128:SF1">
    <property type="entry name" value="GOLGI APPARATUS MEMBRANE PROTEIN TVP15"/>
    <property type="match status" value="1"/>
</dbReference>
<evidence type="ECO:0000256" key="4">
    <source>
        <dbReference type="ARBA" id="ARBA00023136"/>
    </source>
</evidence>
<feature type="transmembrane region" description="Helical" evidence="5">
    <location>
        <begin position="38"/>
        <end position="57"/>
    </location>
</feature>
<keyword evidence="3 5" id="KW-1133">Transmembrane helix</keyword>
<proteinExistence type="predicted"/>
<accession>A0A9P6W2B9</accession>
<evidence type="ECO:0000256" key="5">
    <source>
        <dbReference type="SAM" id="Phobius"/>
    </source>
</evidence>
<evidence type="ECO:0000313" key="6">
    <source>
        <dbReference type="EMBL" id="KAG0661943.1"/>
    </source>
</evidence>
<sequence length="144" mass="15821">MSTVITKKGIKFVNIAIGSLATLASLSQITYVVSDFNIFALSLFAIPLSAMIVMLEFRVPSQLFDFASFYFSYLGRGLLQIFLGIIICHGGALKLMTAFLMVISGISFCLFQFLPMVEEPDYFKIAGNSLTVGDDEFDDGDDVI</sequence>
<evidence type="ECO:0000256" key="3">
    <source>
        <dbReference type="ARBA" id="ARBA00022989"/>
    </source>
</evidence>
<evidence type="ECO:0000313" key="7">
    <source>
        <dbReference type="Proteomes" id="UP000750334"/>
    </source>
</evidence>
<protein>
    <submittedName>
        <fullName evidence="6">Late Golgi vesicles protein</fullName>
    </submittedName>
</protein>
<dbReference type="Pfam" id="PF08507">
    <property type="entry name" value="COPI_assoc"/>
    <property type="match status" value="1"/>
</dbReference>
<dbReference type="Proteomes" id="UP000750334">
    <property type="component" value="Unassembled WGS sequence"/>
</dbReference>
<reference evidence="6 7" key="1">
    <citation type="submission" date="2020-11" db="EMBL/GenBank/DDBJ databases">
        <title>Kefir isolates.</title>
        <authorList>
            <person name="Marcisauskas S."/>
            <person name="Kim Y."/>
            <person name="Blasche S."/>
        </authorList>
    </citation>
    <scope>NUCLEOTIDE SEQUENCE [LARGE SCALE GENOMIC DNA]</scope>
    <source>
        <strain evidence="6 7">OG2</strain>
    </source>
</reference>
<evidence type="ECO:0000256" key="1">
    <source>
        <dbReference type="ARBA" id="ARBA00004141"/>
    </source>
</evidence>
<comment type="subcellular location">
    <subcellularLocation>
        <location evidence="1">Membrane</location>
        <topology evidence="1">Multi-pass membrane protein</topology>
    </subcellularLocation>
</comment>
<dbReference type="InterPro" id="IPR013714">
    <property type="entry name" value="Golgi_TVP15"/>
</dbReference>
<dbReference type="AlphaFoldDB" id="A0A9P6W2B9"/>
<keyword evidence="2 5" id="KW-0812">Transmembrane</keyword>
<keyword evidence="4 5" id="KW-0472">Membrane</keyword>
<evidence type="ECO:0000256" key="2">
    <source>
        <dbReference type="ARBA" id="ARBA00022692"/>
    </source>
</evidence>
<gene>
    <name evidence="6" type="primary">TVP15</name>
    <name evidence="6" type="ORF">C6P45_001232</name>
</gene>